<organism evidence="1 2">
    <name type="scientific">Bythopirellula goksoeyrii</name>
    <dbReference type="NCBI Taxonomy" id="1400387"/>
    <lineage>
        <taxon>Bacteria</taxon>
        <taxon>Pseudomonadati</taxon>
        <taxon>Planctomycetota</taxon>
        <taxon>Planctomycetia</taxon>
        <taxon>Pirellulales</taxon>
        <taxon>Lacipirellulaceae</taxon>
        <taxon>Bythopirellula</taxon>
    </lineage>
</organism>
<dbReference type="OrthoDB" id="290147at2"/>
<dbReference type="AlphaFoldDB" id="A0A5B9QTF6"/>
<gene>
    <name evidence="1" type="ORF">Pr1d_45440</name>
</gene>
<keyword evidence="2" id="KW-1185">Reference proteome</keyword>
<accession>A0A5B9QTF6</accession>
<evidence type="ECO:0000313" key="2">
    <source>
        <dbReference type="Proteomes" id="UP000323917"/>
    </source>
</evidence>
<reference evidence="1 2" key="1">
    <citation type="submission" date="2019-08" db="EMBL/GenBank/DDBJ databases">
        <title>Deep-cultivation of Planctomycetes and their phenomic and genomic characterization uncovers novel biology.</title>
        <authorList>
            <person name="Wiegand S."/>
            <person name="Jogler M."/>
            <person name="Boedeker C."/>
            <person name="Pinto D."/>
            <person name="Vollmers J."/>
            <person name="Rivas-Marin E."/>
            <person name="Kohn T."/>
            <person name="Peeters S.H."/>
            <person name="Heuer A."/>
            <person name="Rast P."/>
            <person name="Oberbeckmann S."/>
            <person name="Bunk B."/>
            <person name="Jeske O."/>
            <person name="Meyerdierks A."/>
            <person name="Storesund J.E."/>
            <person name="Kallscheuer N."/>
            <person name="Luecker S."/>
            <person name="Lage O.M."/>
            <person name="Pohl T."/>
            <person name="Merkel B.J."/>
            <person name="Hornburger P."/>
            <person name="Mueller R.-W."/>
            <person name="Bruemmer F."/>
            <person name="Labrenz M."/>
            <person name="Spormann A.M."/>
            <person name="Op den Camp H."/>
            <person name="Overmann J."/>
            <person name="Amann R."/>
            <person name="Jetten M.S.M."/>
            <person name="Mascher T."/>
            <person name="Medema M.H."/>
            <person name="Devos D.P."/>
            <person name="Kaster A.-K."/>
            <person name="Ovreas L."/>
            <person name="Rohde M."/>
            <person name="Galperin M.Y."/>
            <person name="Jogler C."/>
        </authorList>
    </citation>
    <scope>NUCLEOTIDE SEQUENCE [LARGE SCALE GENOMIC DNA]</scope>
    <source>
        <strain evidence="1 2">Pr1d</strain>
    </source>
</reference>
<dbReference type="EMBL" id="CP042913">
    <property type="protein sequence ID" value="QEG37203.1"/>
    <property type="molecule type" value="Genomic_DNA"/>
</dbReference>
<dbReference type="KEGG" id="bgok:Pr1d_45440"/>
<sequence>MFNRCDISKRVIALLGVVLALSSGFQSVHWVCALGGCEIAALETHTAAETHACCHSHDCHASKVATPAESDPSHDCPCPPECWCHQAPQPLELPRTAPEPTELLLQGFVCNPASTIVMANCDFLSSQSAAGAIEDAVETSAERCAHLCRFLI</sequence>
<dbReference type="Proteomes" id="UP000323917">
    <property type="component" value="Chromosome"/>
</dbReference>
<proteinExistence type="predicted"/>
<name>A0A5B9QTF6_9BACT</name>
<dbReference type="RefSeq" id="WP_148075469.1">
    <property type="nucleotide sequence ID" value="NZ_CP042913.1"/>
</dbReference>
<protein>
    <submittedName>
        <fullName evidence="1">Uncharacterized protein</fullName>
    </submittedName>
</protein>
<evidence type="ECO:0000313" key="1">
    <source>
        <dbReference type="EMBL" id="QEG37203.1"/>
    </source>
</evidence>